<gene>
    <name evidence="1" type="ORF">BN874_2670004</name>
</gene>
<dbReference type="EMBL" id="CBTK010000187">
    <property type="protein sequence ID" value="CDH45598.1"/>
    <property type="molecule type" value="Genomic_DNA"/>
</dbReference>
<name>A0A7U7GCL5_9GAMM</name>
<protein>
    <submittedName>
        <fullName evidence="1">Uncharacterized protein</fullName>
    </submittedName>
</protein>
<dbReference type="Proteomes" id="UP000019184">
    <property type="component" value="Unassembled WGS sequence"/>
</dbReference>
<evidence type="ECO:0000313" key="2">
    <source>
        <dbReference type="Proteomes" id="UP000019184"/>
    </source>
</evidence>
<dbReference type="RefSeq" id="WP_154724892.1">
    <property type="nucleotide sequence ID" value="NZ_CBTK010000187.1"/>
</dbReference>
<keyword evidence="2" id="KW-1185">Reference proteome</keyword>
<reference evidence="1 2" key="1">
    <citation type="journal article" date="2014" name="ISME J.">
        <title>Candidatus Competibacter-lineage genomes retrieved from metagenomes reveal functional metabolic diversity.</title>
        <authorList>
            <person name="McIlroy S.J."/>
            <person name="Albertsen M."/>
            <person name="Andresen E.K."/>
            <person name="Saunders A.M."/>
            <person name="Kristiansen R."/>
            <person name="Stokholm-Bjerregaard M."/>
            <person name="Nielsen K.L."/>
            <person name="Nielsen P.H."/>
        </authorList>
    </citation>
    <scope>NUCLEOTIDE SEQUENCE [LARGE SCALE GENOMIC DNA]</scope>
    <source>
        <strain evidence="1 2">Run_B_J11</strain>
    </source>
</reference>
<dbReference type="Gene3D" id="3.40.109.10">
    <property type="entry name" value="NADH Oxidase"/>
    <property type="match status" value="1"/>
</dbReference>
<sequence>MDDYVAGGRAMQRFWLTATKLGLQFQPEMTPLIFASYMRRGIEFTRTPRSLENARQLTGQLESLIGAAALDGAVYMGRSIWGGWGSGQRRRPGRCGCRWIN</sequence>
<proteinExistence type="predicted"/>
<dbReference type="OrthoDB" id="272552at2"/>
<evidence type="ECO:0000313" key="1">
    <source>
        <dbReference type="EMBL" id="CDH45598.1"/>
    </source>
</evidence>
<accession>A0A7U7GCL5</accession>
<comment type="caution">
    <text evidence="1">The sequence shown here is derived from an EMBL/GenBank/DDBJ whole genome shotgun (WGS) entry which is preliminary data.</text>
</comment>
<organism evidence="1 2">
    <name type="scientific">Candidatus Contendobacter odensis Run_B_J11</name>
    <dbReference type="NCBI Taxonomy" id="1400861"/>
    <lineage>
        <taxon>Bacteria</taxon>
        <taxon>Pseudomonadati</taxon>
        <taxon>Pseudomonadota</taxon>
        <taxon>Gammaproteobacteria</taxon>
        <taxon>Candidatus Competibacteraceae</taxon>
        <taxon>Candidatus Contendibacter</taxon>
    </lineage>
</organism>
<dbReference type="InterPro" id="IPR000415">
    <property type="entry name" value="Nitroreductase-like"/>
</dbReference>
<dbReference type="AlphaFoldDB" id="A0A7U7GCL5"/>
<dbReference type="GO" id="GO:0016491">
    <property type="term" value="F:oxidoreductase activity"/>
    <property type="evidence" value="ECO:0007669"/>
    <property type="project" value="InterPro"/>
</dbReference>